<dbReference type="InterPro" id="IPR001865">
    <property type="entry name" value="Ribosomal_uS2"/>
</dbReference>
<dbReference type="InterPro" id="IPR023591">
    <property type="entry name" value="Ribosomal_uS2_flav_dom_sf"/>
</dbReference>
<name>A0AAV6UJI6_9ARAC</name>
<proteinExistence type="inferred from homology"/>
<reference evidence="9 10" key="1">
    <citation type="journal article" date="2022" name="Nat. Ecol. Evol.">
        <title>A masculinizing supergene underlies an exaggerated male reproductive morph in a spider.</title>
        <authorList>
            <person name="Hendrickx F."/>
            <person name="De Corte Z."/>
            <person name="Sonet G."/>
            <person name="Van Belleghem S.M."/>
            <person name="Kostlbacher S."/>
            <person name="Vangestel C."/>
        </authorList>
    </citation>
    <scope>NUCLEOTIDE SEQUENCE [LARGE SCALE GENOMIC DNA]</scope>
    <source>
        <strain evidence="9">W744_W776</strain>
    </source>
</reference>
<keyword evidence="3" id="KW-0689">Ribosomal protein</keyword>
<keyword evidence="10" id="KW-1185">Reference proteome</keyword>
<dbReference type="HAMAP" id="MF_00291_B">
    <property type="entry name" value="Ribosomal_uS2_B"/>
    <property type="match status" value="1"/>
</dbReference>
<evidence type="ECO:0000256" key="5">
    <source>
        <dbReference type="ARBA" id="ARBA00023274"/>
    </source>
</evidence>
<dbReference type="Pfam" id="PF00318">
    <property type="entry name" value="Ribosomal_S2"/>
    <property type="match status" value="2"/>
</dbReference>
<comment type="function">
    <text evidence="6">Required for mitoribosome formation and stability, and mitochondrial translation.</text>
</comment>
<evidence type="ECO:0000256" key="1">
    <source>
        <dbReference type="ARBA" id="ARBA00004173"/>
    </source>
</evidence>
<dbReference type="EMBL" id="JAFNEN010000410">
    <property type="protein sequence ID" value="KAG8183680.1"/>
    <property type="molecule type" value="Genomic_DNA"/>
</dbReference>
<dbReference type="GO" id="GO:0005743">
    <property type="term" value="C:mitochondrial inner membrane"/>
    <property type="evidence" value="ECO:0007669"/>
    <property type="project" value="UniProtKB-ARBA"/>
</dbReference>
<keyword evidence="4" id="KW-0496">Mitochondrion</keyword>
<comment type="caution">
    <text evidence="9">The sequence shown here is derived from an EMBL/GenBank/DDBJ whole genome shotgun (WGS) entry which is preliminary data.</text>
</comment>
<sequence>MAACWRAMRGALHLPKNYQMIKSRNINFGSRFQQTQSVLNVVQTEDPPKLEMPDPLSYHDFFEVRNLCTVKNLFDARVHYGHTMGTLNEHMKQFIIGERLGTLIFDLDQTIELLGEALNFTAHIAFRGGIIMFAARYKQNSFLIENTAIECGEYCFTREWTTGVFTDSNRFGMMTRLPDLVILLNTLDTVFEIHKGVIESNKLLIPTVGIVDTNCFPNYITYPVPGNDDTPQAVELYCSLFKEAVLRGKAKRKEFIEKYCGGDLEEKK</sequence>
<dbReference type="PANTHER" id="PTHR12534">
    <property type="entry name" value="30S RIBOSOMAL PROTEIN S2 PROKARYOTIC AND ORGANELLAR"/>
    <property type="match status" value="1"/>
</dbReference>
<dbReference type="PRINTS" id="PR00395">
    <property type="entry name" value="RIBOSOMALS2"/>
</dbReference>
<accession>A0AAV6UJI6</accession>
<protein>
    <recommendedName>
        <fullName evidence="7">Small ribosomal subunit protein uS2m</fullName>
    </recommendedName>
    <alternativeName>
        <fullName evidence="8">28S ribosomal protein S2, mitochondrial</fullName>
    </alternativeName>
</protein>
<dbReference type="CDD" id="cd01425">
    <property type="entry name" value="RPS2"/>
    <property type="match status" value="1"/>
</dbReference>
<dbReference type="PANTHER" id="PTHR12534:SF0">
    <property type="entry name" value="SMALL RIBOSOMAL SUBUNIT PROTEIN US2M"/>
    <property type="match status" value="1"/>
</dbReference>
<keyword evidence="5" id="KW-0687">Ribonucleoprotein</keyword>
<evidence type="ECO:0000256" key="6">
    <source>
        <dbReference type="ARBA" id="ARBA00059792"/>
    </source>
</evidence>
<evidence type="ECO:0000256" key="3">
    <source>
        <dbReference type="ARBA" id="ARBA00022980"/>
    </source>
</evidence>
<dbReference type="Gene3D" id="3.40.50.10490">
    <property type="entry name" value="Glucose-6-phosphate isomerase like protein, domain 1"/>
    <property type="match status" value="1"/>
</dbReference>
<dbReference type="GO" id="GO:0005763">
    <property type="term" value="C:mitochondrial small ribosomal subunit"/>
    <property type="evidence" value="ECO:0007669"/>
    <property type="project" value="UniProtKB-ARBA"/>
</dbReference>
<evidence type="ECO:0000313" key="9">
    <source>
        <dbReference type="EMBL" id="KAG8183680.1"/>
    </source>
</evidence>
<comment type="subcellular location">
    <subcellularLocation>
        <location evidence="1">Mitochondrion</location>
    </subcellularLocation>
</comment>
<evidence type="ECO:0000313" key="10">
    <source>
        <dbReference type="Proteomes" id="UP000827092"/>
    </source>
</evidence>
<dbReference type="InterPro" id="IPR005706">
    <property type="entry name" value="Ribosomal_uS2_bac/mit/plastid"/>
</dbReference>
<evidence type="ECO:0000256" key="8">
    <source>
        <dbReference type="ARBA" id="ARBA00083109"/>
    </source>
</evidence>
<evidence type="ECO:0000256" key="4">
    <source>
        <dbReference type="ARBA" id="ARBA00023128"/>
    </source>
</evidence>
<dbReference type="AlphaFoldDB" id="A0AAV6UJI6"/>
<evidence type="ECO:0000256" key="2">
    <source>
        <dbReference type="ARBA" id="ARBA00006242"/>
    </source>
</evidence>
<dbReference type="SUPFAM" id="SSF52313">
    <property type="entry name" value="Ribosomal protein S2"/>
    <property type="match status" value="1"/>
</dbReference>
<comment type="similarity">
    <text evidence="2">Belongs to the universal ribosomal protein uS2 family.</text>
</comment>
<dbReference type="GO" id="GO:0006412">
    <property type="term" value="P:translation"/>
    <property type="evidence" value="ECO:0007669"/>
    <property type="project" value="InterPro"/>
</dbReference>
<evidence type="ECO:0000256" key="7">
    <source>
        <dbReference type="ARBA" id="ARBA00071390"/>
    </source>
</evidence>
<dbReference type="FunFam" id="3.40.50.10490:FF:000026">
    <property type="entry name" value="28S ribosomal protein S2, mitochondrial"/>
    <property type="match status" value="1"/>
</dbReference>
<dbReference type="Proteomes" id="UP000827092">
    <property type="component" value="Unassembled WGS sequence"/>
</dbReference>
<dbReference type="GO" id="GO:0003735">
    <property type="term" value="F:structural constituent of ribosome"/>
    <property type="evidence" value="ECO:0007669"/>
    <property type="project" value="InterPro"/>
</dbReference>
<organism evidence="9 10">
    <name type="scientific">Oedothorax gibbosus</name>
    <dbReference type="NCBI Taxonomy" id="931172"/>
    <lineage>
        <taxon>Eukaryota</taxon>
        <taxon>Metazoa</taxon>
        <taxon>Ecdysozoa</taxon>
        <taxon>Arthropoda</taxon>
        <taxon>Chelicerata</taxon>
        <taxon>Arachnida</taxon>
        <taxon>Araneae</taxon>
        <taxon>Araneomorphae</taxon>
        <taxon>Entelegynae</taxon>
        <taxon>Araneoidea</taxon>
        <taxon>Linyphiidae</taxon>
        <taxon>Erigoninae</taxon>
        <taxon>Oedothorax</taxon>
    </lineage>
</organism>
<gene>
    <name evidence="9" type="ORF">JTE90_028044</name>
</gene>